<reference evidence="6" key="1">
    <citation type="journal article" date="2019" name="Int. J. Syst. Evol. Microbiol.">
        <title>The Global Catalogue of Microorganisms (GCM) 10K type strain sequencing project: providing services to taxonomists for standard genome sequencing and annotation.</title>
        <authorList>
            <consortium name="The Broad Institute Genomics Platform"/>
            <consortium name="The Broad Institute Genome Sequencing Center for Infectious Disease"/>
            <person name="Wu L."/>
            <person name="Ma J."/>
        </authorList>
    </citation>
    <scope>NUCLEOTIDE SEQUENCE [LARGE SCALE GENOMIC DNA]</scope>
    <source>
        <strain evidence="6">JCM 17979</strain>
    </source>
</reference>
<comment type="similarity">
    <text evidence="1">Belongs to the D-alanine--D-alanine ligase family.</text>
</comment>
<accession>A0ABP9B3J0</accession>
<dbReference type="Proteomes" id="UP001500928">
    <property type="component" value="Unassembled WGS sequence"/>
</dbReference>
<evidence type="ECO:0000256" key="2">
    <source>
        <dbReference type="ARBA" id="ARBA00022598"/>
    </source>
</evidence>
<dbReference type="Gene3D" id="3.30.1490.20">
    <property type="entry name" value="ATP-grasp fold, A domain"/>
    <property type="match status" value="1"/>
</dbReference>
<dbReference type="SUPFAM" id="SSF56059">
    <property type="entry name" value="Glutathione synthetase ATP-binding domain-like"/>
    <property type="match status" value="1"/>
</dbReference>
<dbReference type="Pfam" id="PF07478">
    <property type="entry name" value="Dala_Dala_lig_C"/>
    <property type="match status" value="1"/>
</dbReference>
<name>A0ABP9B3J0_9PSEU</name>
<organism evidence="5 6">
    <name type="scientific">Actinomycetospora chlora</name>
    <dbReference type="NCBI Taxonomy" id="663608"/>
    <lineage>
        <taxon>Bacteria</taxon>
        <taxon>Bacillati</taxon>
        <taxon>Actinomycetota</taxon>
        <taxon>Actinomycetes</taxon>
        <taxon>Pseudonocardiales</taxon>
        <taxon>Pseudonocardiaceae</taxon>
        <taxon>Actinomycetospora</taxon>
    </lineage>
</organism>
<dbReference type="InterPro" id="IPR013815">
    <property type="entry name" value="ATP_grasp_subdomain_1"/>
</dbReference>
<proteinExistence type="inferred from homology"/>
<sequence length="342" mass="36142">MTLRVLHLAGSAVSDFHADLSLTYARGCLAATADPDRYEAVPAYVSPDGRWRFPGTFDADAITAAPVLDPPDALAHLGRLRPDVVLPQMFCRPGMTSYRALFDVLRIPLVGNTGDVMAIGASKAAAKAMVAAAGVDVAAGEVLHRGERPTVAPPAVVKPEDADNSLGVTLVRAPGEYEAALAEAFAHAERVLVEEFVPLGREVRCGIVERDGELVGLPLEEYRLDADARPIRGYADKLAPATGGGLRLVAKDNPDVVLVDPDDPLTARVHDVARRAHVALGCRDHSLFDLRVDPAGRPVFLEASLYCSFSPQSVLAVMARAGGIGLDELLAIGIRGALARAV</sequence>
<dbReference type="Gene3D" id="3.40.50.20">
    <property type="match status" value="1"/>
</dbReference>
<evidence type="ECO:0000313" key="5">
    <source>
        <dbReference type="EMBL" id="GAA4789839.1"/>
    </source>
</evidence>
<evidence type="ECO:0000313" key="6">
    <source>
        <dbReference type="Proteomes" id="UP001500928"/>
    </source>
</evidence>
<keyword evidence="6" id="KW-1185">Reference proteome</keyword>
<dbReference type="RefSeq" id="WP_345414908.1">
    <property type="nucleotide sequence ID" value="NZ_BAABHO010000018.1"/>
</dbReference>
<comment type="caution">
    <text evidence="5">The sequence shown here is derived from an EMBL/GenBank/DDBJ whole genome shotgun (WGS) entry which is preliminary data.</text>
</comment>
<dbReference type="Gene3D" id="3.30.470.20">
    <property type="entry name" value="ATP-grasp fold, B domain"/>
    <property type="match status" value="1"/>
</dbReference>
<keyword evidence="3" id="KW-0067">ATP-binding</keyword>
<dbReference type="EMBL" id="BAABHO010000018">
    <property type="protein sequence ID" value="GAA4789839.1"/>
    <property type="molecule type" value="Genomic_DNA"/>
</dbReference>
<evidence type="ECO:0000256" key="1">
    <source>
        <dbReference type="ARBA" id="ARBA00010871"/>
    </source>
</evidence>
<keyword evidence="3" id="KW-0547">Nucleotide-binding</keyword>
<protein>
    <recommendedName>
        <fullName evidence="4">ATP-grasp domain-containing protein</fullName>
    </recommendedName>
</protein>
<dbReference type="PANTHER" id="PTHR23132">
    <property type="entry name" value="D-ALANINE--D-ALANINE LIGASE"/>
    <property type="match status" value="1"/>
</dbReference>
<dbReference type="InterPro" id="IPR011761">
    <property type="entry name" value="ATP-grasp"/>
</dbReference>
<keyword evidence="2" id="KW-0436">Ligase</keyword>
<gene>
    <name evidence="5" type="ORF">GCM10023200_25750</name>
</gene>
<dbReference type="InterPro" id="IPR011095">
    <property type="entry name" value="Dala_Dala_lig_C"/>
</dbReference>
<dbReference type="PROSITE" id="PS50975">
    <property type="entry name" value="ATP_GRASP"/>
    <property type="match status" value="1"/>
</dbReference>
<dbReference type="PANTHER" id="PTHR23132:SF23">
    <property type="entry name" value="D-ALANINE--D-ALANINE LIGASE B"/>
    <property type="match status" value="1"/>
</dbReference>
<evidence type="ECO:0000259" key="4">
    <source>
        <dbReference type="PROSITE" id="PS50975"/>
    </source>
</evidence>
<feature type="domain" description="ATP-grasp" evidence="4">
    <location>
        <begin position="127"/>
        <end position="335"/>
    </location>
</feature>
<evidence type="ECO:0000256" key="3">
    <source>
        <dbReference type="PROSITE-ProRule" id="PRU00409"/>
    </source>
</evidence>